<dbReference type="GO" id="GO:0004129">
    <property type="term" value="F:cytochrome-c oxidase activity"/>
    <property type="evidence" value="ECO:0007669"/>
    <property type="project" value="InterPro"/>
</dbReference>
<name>A0A364NVW2_9PROT</name>
<dbReference type="InterPro" id="IPR000883">
    <property type="entry name" value="Cyt_C_Oxase_1"/>
</dbReference>
<feature type="transmembrane region" description="Helical" evidence="1">
    <location>
        <begin position="21"/>
        <end position="43"/>
    </location>
</feature>
<feature type="transmembrane region" description="Helical" evidence="1">
    <location>
        <begin position="99"/>
        <end position="116"/>
    </location>
</feature>
<dbReference type="Gene3D" id="1.20.210.10">
    <property type="entry name" value="Cytochrome c oxidase-like, subunit I domain"/>
    <property type="match status" value="1"/>
</dbReference>
<dbReference type="Proteomes" id="UP000251075">
    <property type="component" value="Unassembled WGS sequence"/>
</dbReference>
<feature type="transmembrane region" description="Helical" evidence="1">
    <location>
        <begin position="136"/>
        <end position="155"/>
    </location>
</feature>
<feature type="transmembrane region" description="Helical" evidence="1">
    <location>
        <begin position="63"/>
        <end position="87"/>
    </location>
</feature>
<feature type="transmembrane region" description="Helical" evidence="1">
    <location>
        <begin position="418"/>
        <end position="443"/>
    </location>
</feature>
<protein>
    <recommendedName>
        <fullName evidence="4">Cytochrome oxidase subunit I profile domain-containing protein</fullName>
    </recommendedName>
</protein>
<dbReference type="SUPFAM" id="SSF81442">
    <property type="entry name" value="Cytochrome c oxidase subunit I-like"/>
    <property type="match status" value="1"/>
</dbReference>
<feature type="transmembrane region" description="Helical" evidence="1">
    <location>
        <begin position="376"/>
        <end position="398"/>
    </location>
</feature>
<keyword evidence="1" id="KW-1133">Transmembrane helix</keyword>
<dbReference type="AlphaFoldDB" id="A0A364NVW2"/>
<dbReference type="GO" id="GO:0020037">
    <property type="term" value="F:heme binding"/>
    <property type="evidence" value="ECO:0007669"/>
    <property type="project" value="InterPro"/>
</dbReference>
<accession>A0A364NVW2</accession>
<dbReference type="GO" id="GO:0009060">
    <property type="term" value="P:aerobic respiration"/>
    <property type="evidence" value="ECO:0007669"/>
    <property type="project" value="InterPro"/>
</dbReference>
<feature type="transmembrane region" description="Helical" evidence="1">
    <location>
        <begin position="310"/>
        <end position="331"/>
    </location>
</feature>
<keyword evidence="3" id="KW-1185">Reference proteome</keyword>
<feature type="transmembrane region" description="Helical" evidence="1">
    <location>
        <begin position="274"/>
        <end position="298"/>
    </location>
</feature>
<feature type="transmembrane region" description="Helical" evidence="1">
    <location>
        <begin position="239"/>
        <end position="262"/>
    </location>
</feature>
<dbReference type="EMBL" id="PGTO01000012">
    <property type="protein sequence ID" value="RAU21218.1"/>
    <property type="molecule type" value="Genomic_DNA"/>
</dbReference>
<evidence type="ECO:0008006" key="4">
    <source>
        <dbReference type="Google" id="ProtNLM"/>
    </source>
</evidence>
<gene>
    <name evidence="2" type="ORF">CU669_14825</name>
</gene>
<organism evidence="2 3">
    <name type="scientific">Paramagnetospirillum kuznetsovii</name>
    <dbReference type="NCBI Taxonomy" id="2053833"/>
    <lineage>
        <taxon>Bacteria</taxon>
        <taxon>Pseudomonadati</taxon>
        <taxon>Pseudomonadota</taxon>
        <taxon>Alphaproteobacteria</taxon>
        <taxon>Rhodospirillales</taxon>
        <taxon>Magnetospirillaceae</taxon>
        <taxon>Paramagnetospirillum</taxon>
    </lineage>
</organism>
<dbReference type="RefSeq" id="WP_112146071.1">
    <property type="nucleotide sequence ID" value="NZ_PGTO01000012.1"/>
</dbReference>
<feature type="transmembrane region" description="Helical" evidence="1">
    <location>
        <begin position="167"/>
        <end position="191"/>
    </location>
</feature>
<dbReference type="InterPro" id="IPR036927">
    <property type="entry name" value="Cyt_c_oxase-like_su1_sf"/>
</dbReference>
<feature type="transmembrane region" description="Helical" evidence="1">
    <location>
        <begin position="203"/>
        <end position="227"/>
    </location>
</feature>
<keyword evidence="1" id="KW-0472">Membrane</keyword>
<proteinExistence type="predicted"/>
<keyword evidence="1" id="KW-0812">Transmembrane</keyword>
<evidence type="ECO:0000313" key="2">
    <source>
        <dbReference type="EMBL" id="RAU21218.1"/>
    </source>
</evidence>
<feature type="transmembrane region" description="Helical" evidence="1">
    <location>
        <begin position="343"/>
        <end position="364"/>
    </location>
</feature>
<dbReference type="Pfam" id="PF00115">
    <property type="entry name" value="COX1"/>
    <property type="match status" value="1"/>
</dbReference>
<sequence>MPSALWSLESLPPVRRAEMRGWVLLAVGSLAVAGTLALLLGLSRTPKVQDWLPWGPHFFYRALVTHVVLSFEVWFLAALGALSAMAAPPGVWGDRLGRLGLVLGAAGVVLLLIPALADQGEPSLNNYVPVVGHKLFYVGLGVHAIGVALASVRLLPLLWRRPRVCAAYGIACGALIYLAALICFGLAWALIPAGTDPDLFNERVFWGGGHVLQLLNTLILMVAWQSLSERQYGSGPLPAALANACFAALALFAAASPLIYALGGDVLGLDHRQIFTRLLWVGLPLPPLVMGLGVAWRLISAPRDWRSPAFLALALSLFVFAVGGFAGFFLGVADTRTPSHYHAVIGGVQLGLMGMVLAVMLPLLGQTAGQGRAVRVQFHLYGWGQLVHALGFFLAGAAGVPRKTTGIDQGLDTLWKKVSMGVVGMGTGLAVLGGVIFVWMALVRLLRPTVAQRAESGHE</sequence>
<reference evidence="2 3" key="1">
    <citation type="submission" date="2017-11" db="EMBL/GenBank/DDBJ databases">
        <title>Draft genome sequence of magnetotactic bacterium Magnetospirillum kuznetsovii LBB-42.</title>
        <authorList>
            <person name="Grouzdev D.S."/>
            <person name="Rysina M.S."/>
            <person name="Baslerov R.V."/>
            <person name="Koziaeva V."/>
        </authorList>
    </citation>
    <scope>NUCLEOTIDE SEQUENCE [LARGE SCALE GENOMIC DNA]</scope>
    <source>
        <strain evidence="2 3">LBB-42</strain>
    </source>
</reference>
<dbReference type="OrthoDB" id="11275at2"/>
<evidence type="ECO:0000256" key="1">
    <source>
        <dbReference type="SAM" id="Phobius"/>
    </source>
</evidence>
<evidence type="ECO:0000313" key="3">
    <source>
        <dbReference type="Proteomes" id="UP000251075"/>
    </source>
</evidence>
<comment type="caution">
    <text evidence="2">The sequence shown here is derived from an EMBL/GenBank/DDBJ whole genome shotgun (WGS) entry which is preliminary data.</text>
</comment>
<dbReference type="GO" id="GO:0016020">
    <property type="term" value="C:membrane"/>
    <property type="evidence" value="ECO:0007669"/>
    <property type="project" value="InterPro"/>
</dbReference>